<reference evidence="1" key="1">
    <citation type="journal article" date="2019" name="Sci. Rep.">
        <title>Draft genome of Tanacetum cinerariifolium, the natural source of mosquito coil.</title>
        <authorList>
            <person name="Yamashiro T."/>
            <person name="Shiraishi A."/>
            <person name="Satake H."/>
            <person name="Nakayama K."/>
        </authorList>
    </citation>
    <scope>NUCLEOTIDE SEQUENCE</scope>
</reference>
<protein>
    <submittedName>
        <fullName evidence="1">Uncharacterized protein</fullName>
    </submittedName>
</protein>
<comment type="caution">
    <text evidence="1">The sequence shown here is derived from an EMBL/GenBank/DDBJ whole genome shotgun (WGS) entry which is preliminary data.</text>
</comment>
<organism evidence="1">
    <name type="scientific">Tanacetum cinerariifolium</name>
    <name type="common">Dalmatian daisy</name>
    <name type="synonym">Chrysanthemum cinerariifolium</name>
    <dbReference type="NCBI Taxonomy" id="118510"/>
    <lineage>
        <taxon>Eukaryota</taxon>
        <taxon>Viridiplantae</taxon>
        <taxon>Streptophyta</taxon>
        <taxon>Embryophyta</taxon>
        <taxon>Tracheophyta</taxon>
        <taxon>Spermatophyta</taxon>
        <taxon>Magnoliopsida</taxon>
        <taxon>eudicotyledons</taxon>
        <taxon>Gunneridae</taxon>
        <taxon>Pentapetalae</taxon>
        <taxon>asterids</taxon>
        <taxon>campanulids</taxon>
        <taxon>Asterales</taxon>
        <taxon>Asteraceae</taxon>
        <taxon>Asteroideae</taxon>
        <taxon>Anthemideae</taxon>
        <taxon>Anthemidinae</taxon>
        <taxon>Tanacetum</taxon>
    </lineage>
</organism>
<feature type="non-terminal residue" evidence="1">
    <location>
        <position position="71"/>
    </location>
</feature>
<gene>
    <name evidence="1" type="ORF">Tci_921726</name>
</gene>
<accession>A0A699WQM5</accession>
<dbReference type="AlphaFoldDB" id="A0A699WQM5"/>
<dbReference type="EMBL" id="BKCJ011746952">
    <property type="protein sequence ID" value="GFD49757.1"/>
    <property type="molecule type" value="Genomic_DNA"/>
</dbReference>
<name>A0A699WQM5_TANCI</name>
<sequence length="71" mass="7756">MTSGQIRSKLELTYALSTITPQRPSERDLDILFKPLYNKYLGGQPSAVPRVIPAAPVPMVQNLQAPTASMS</sequence>
<evidence type="ECO:0000313" key="1">
    <source>
        <dbReference type="EMBL" id="GFD49757.1"/>
    </source>
</evidence>
<proteinExistence type="predicted"/>